<dbReference type="PRINTS" id="PR00750">
    <property type="entry name" value="BETAAMYLASE"/>
</dbReference>
<accession>A0A8X7RTQ7</accession>
<name>A0A8X7RTQ7_BRACI</name>
<evidence type="ECO:0000256" key="4">
    <source>
        <dbReference type="RuleBase" id="RU000509"/>
    </source>
</evidence>
<gene>
    <name evidence="5" type="ORF">Bca52824_040809</name>
</gene>
<protein>
    <recommendedName>
        <fullName evidence="4">Beta-amylase</fullName>
        <ecNumber evidence="4">3.2.1.2</ecNumber>
    </recommendedName>
</protein>
<dbReference type="PRINTS" id="PR00842">
    <property type="entry name" value="GLHYDLASE14B"/>
</dbReference>
<evidence type="ECO:0000256" key="3">
    <source>
        <dbReference type="ARBA" id="ARBA00023326"/>
    </source>
</evidence>
<dbReference type="InterPro" id="IPR017853">
    <property type="entry name" value="GH"/>
</dbReference>
<dbReference type="OrthoDB" id="1660156at2759"/>
<dbReference type="PANTHER" id="PTHR31352:SF31">
    <property type="entry name" value="BETA-AMYLASE 1, CHLOROPLASTIC"/>
    <property type="match status" value="1"/>
</dbReference>
<keyword evidence="4" id="KW-0378">Hydrolase</keyword>
<dbReference type="GO" id="GO:0016161">
    <property type="term" value="F:beta-amylase activity"/>
    <property type="evidence" value="ECO:0007669"/>
    <property type="project" value="UniProtKB-EC"/>
</dbReference>
<dbReference type="EMBL" id="JAAMPC010000009">
    <property type="protein sequence ID" value="KAG2294140.1"/>
    <property type="molecule type" value="Genomic_DNA"/>
</dbReference>
<comment type="catalytic activity">
    <reaction evidence="4">
        <text>Hydrolysis of (1-&gt;4)-alpha-D-glucosidic linkages in polysaccharides so as to remove successive maltose units from the non-reducing ends of the chains.</text>
        <dbReference type="EC" id="3.2.1.2"/>
    </reaction>
</comment>
<evidence type="ECO:0000256" key="1">
    <source>
        <dbReference type="ARBA" id="ARBA00005652"/>
    </source>
</evidence>
<keyword evidence="6" id="KW-1185">Reference proteome</keyword>
<comment type="caution">
    <text evidence="5">The sequence shown here is derived from an EMBL/GenBank/DDBJ whole genome shotgun (WGS) entry which is preliminary data.</text>
</comment>
<keyword evidence="3 4" id="KW-0624">Polysaccharide degradation</keyword>
<comment type="similarity">
    <text evidence="1 4">Belongs to the glycosyl hydrolase 14 family.</text>
</comment>
<dbReference type="AlphaFoldDB" id="A0A8X7RTQ7"/>
<dbReference type="GO" id="GO:0000272">
    <property type="term" value="P:polysaccharide catabolic process"/>
    <property type="evidence" value="ECO:0007669"/>
    <property type="project" value="UniProtKB-KW"/>
</dbReference>
<keyword evidence="2 4" id="KW-0119">Carbohydrate metabolism</keyword>
<evidence type="ECO:0000256" key="2">
    <source>
        <dbReference type="ARBA" id="ARBA00023277"/>
    </source>
</evidence>
<dbReference type="EC" id="3.2.1.2" evidence="4"/>
<dbReference type="Gene3D" id="3.20.20.80">
    <property type="entry name" value="Glycosidases"/>
    <property type="match status" value="1"/>
</dbReference>
<dbReference type="SUPFAM" id="SSF51445">
    <property type="entry name" value="(Trans)glycosidases"/>
    <property type="match status" value="1"/>
</dbReference>
<evidence type="ECO:0000313" key="5">
    <source>
        <dbReference type="EMBL" id="KAG2294140.1"/>
    </source>
</evidence>
<dbReference type="InterPro" id="IPR001554">
    <property type="entry name" value="Glyco_hydro_14"/>
</dbReference>
<dbReference type="InterPro" id="IPR001371">
    <property type="entry name" value="Glyco_hydro_14B_pln"/>
</dbReference>
<reference evidence="5 6" key="1">
    <citation type="submission" date="2020-02" db="EMBL/GenBank/DDBJ databases">
        <authorList>
            <person name="Ma Q."/>
            <person name="Huang Y."/>
            <person name="Song X."/>
            <person name="Pei D."/>
        </authorList>
    </citation>
    <scope>NUCLEOTIDE SEQUENCE [LARGE SCALE GENOMIC DNA]</scope>
    <source>
        <strain evidence="5">Sxm20200214</strain>
        <tissue evidence="5">Leaf</tissue>
    </source>
</reference>
<evidence type="ECO:0000313" key="6">
    <source>
        <dbReference type="Proteomes" id="UP000886595"/>
    </source>
</evidence>
<proteinExistence type="inferred from homology"/>
<keyword evidence="4" id="KW-0326">Glycosidase</keyword>
<organism evidence="5 6">
    <name type="scientific">Brassica carinata</name>
    <name type="common">Ethiopian mustard</name>
    <name type="synonym">Abyssinian cabbage</name>
    <dbReference type="NCBI Taxonomy" id="52824"/>
    <lineage>
        <taxon>Eukaryota</taxon>
        <taxon>Viridiplantae</taxon>
        <taxon>Streptophyta</taxon>
        <taxon>Embryophyta</taxon>
        <taxon>Tracheophyta</taxon>
        <taxon>Spermatophyta</taxon>
        <taxon>Magnoliopsida</taxon>
        <taxon>eudicotyledons</taxon>
        <taxon>Gunneridae</taxon>
        <taxon>Pentapetalae</taxon>
        <taxon>rosids</taxon>
        <taxon>malvids</taxon>
        <taxon>Brassicales</taxon>
        <taxon>Brassicaceae</taxon>
        <taxon>Brassiceae</taxon>
        <taxon>Brassica</taxon>
    </lineage>
</organism>
<dbReference type="PANTHER" id="PTHR31352">
    <property type="entry name" value="BETA-AMYLASE 1, CHLOROPLASTIC"/>
    <property type="match status" value="1"/>
</dbReference>
<dbReference type="Proteomes" id="UP000886595">
    <property type="component" value="Unassembled WGS sequence"/>
</dbReference>
<sequence length="293" mass="33372">MVPKLGRYDEWSLSNIVVTCVGQYSLSSLKAAAEAYGKPEWGSTGPTDAGHYNNWPEDTHFFKKEDGGWNTEYGEFFLTWYSQMLLNHGERILSSAKSIFENTDVKLSAKVAGIHWHYGTRSHAPELTAGYYNTRLRDGYLPIAQMLARHSAVFNFTCIEMRDHEQPQDALCAPEQLVNQVALATLAAEVPLAGENALPRYDDYAHEQIVKASALSFDQDSEGGNREMCAFTYLRMNPELFKAENWRRFVWFVKKMGEGRDSHRCWEEVEREAEHFVHVTQPLVQEAAVALTH</sequence>
<dbReference type="Pfam" id="PF01373">
    <property type="entry name" value="Glyco_hydro_14"/>
    <property type="match status" value="1"/>
</dbReference>